<proteinExistence type="inferred from homology"/>
<dbReference type="GO" id="GO:0007165">
    <property type="term" value="P:signal transduction"/>
    <property type="evidence" value="ECO:0007669"/>
    <property type="project" value="UniProtKB-KW"/>
</dbReference>
<dbReference type="AlphaFoldDB" id="A0AAN9W293"/>
<evidence type="ECO:0000256" key="5">
    <source>
        <dbReference type="ARBA" id="ARBA00022725"/>
    </source>
</evidence>
<accession>A0AAN9W293</accession>
<evidence type="ECO:0000256" key="3">
    <source>
        <dbReference type="ARBA" id="ARBA00022606"/>
    </source>
</evidence>
<dbReference type="PANTHER" id="PTHR21137">
    <property type="entry name" value="ODORANT RECEPTOR"/>
    <property type="match status" value="1"/>
</dbReference>
<sequence length="428" mass="46587">MTSNSGTTLVQVGNVGQRNSKSQEKAAPYLASCEKMLRLMAVWPGDRPENVSERIPIQLMVEFVFYVIGLTSCANQMRRSTNDIPALTQCLSVSGAFLVSGHKILAISTHRRTVASLIAMAREPLCLEGEDDRTVAYVRKLDRIQFFYFNGLFWSSVFTVGLMLVRPAMDAIVAADTSQDEVNVTAPALTFDPTLPLVIAVPVPASVSASAVGHAALYALHCVMASFHIVAVPGLDGFFSGLMLRAAARLHLLRAALERLRVEASAQGDDGRSQLKRDFALLVQEHQAILGYLQQLENVLSPAMMSQFFMSSALIPCSAYQIASTSSDFANLMSQVAFLSGGLMQLGAYCIFGDNIKQESDAVGMSAYLGEWVGAGSPHILSLRIMLVRSQFPARLTIGRFMELSLETYAGILKASFTYFTLLNELTD</sequence>
<dbReference type="Pfam" id="PF02949">
    <property type="entry name" value="7tm_6"/>
    <property type="match status" value="1"/>
</dbReference>
<feature type="compositionally biased region" description="Polar residues" evidence="11">
    <location>
        <begin position="1"/>
        <end position="20"/>
    </location>
</feature>
<gene>
    <name evidence="12" type="ORF">R5R35_011889</name>
</gene>
<feature type="transmembrane region" description="Helical" evidence="10">
    <location>
        <begin position="218"/>
        <end position="244"/>
    </location>
</feature>
<dbReference type="Proteomes" id="UP001378592">
    <property type="component" value="Unassembled WGS sequence"/>
</dbReference>
<keyword evidence="3 10" id="KW-0716">Sensory transduction</keyword>
<reference evidence="12 13" key="1">
    <citation type="submission" date="2024-03" db="EMBL/GenBank/DDBJ databases">
        <title>The genome assembly and annotation of the cricket Gryllus longicercus Weissman &amp; Gray.</title>
        <authorList>
            <person name="Szrajer S."/>
            <person name="Gray D."/>
            <person name="Ylla G."/>
        </authorList>
    </citation>
    <scope>NUCLEOTIDE SEQUENCE [LARGE SCALE GENOMIC DNA]</scope>
    <source>
        <strain evidence="12">DAG 2021-001</strain>
        <tissue evidence="12">Whole body minus gut</tissue>
    </source>
</reference>
<keyword evidence="2" id="KW-1003">Cell membrane</keyword>
<feature type="region of interest" description="Disordered" evidence="11">
    <location>
        <begin position="1"/>
        <end position="23"/>
    </location>
</feature>
<evidence type="ECO:0000256" key="11">
    <source>
        <dbReference type="SAM" id="MobiDB-lite"/>
    </source>
</evidence>
<evidence type="ECO:0000256" key="6">
    <source>
        <dbReference type="ARBA" id="ARBA00022989"/>
    </source>
</evidence>
<protein>
    <recommendedName>
        <fullName evidence="10">Odorant receptor</fullName>
    </recommendedName>
</protein>
<dbReference type="EMBL" id="JAZDUA010000020">
    <property type="protein sequence ID" value="KAK7872765.1"/>
    <property type="molecule type" value="Genomic_DNA"/>
</dbReference>
<dbReference type="GO" id="GO:0004984">
    <property type="term" value="F:olfactory receptor activity"/>
    <property type="evidence" value="ECO:0007669"/>
    <property type="project" value="InterPro"/>
</dbReference>
<evidence type="ECO:0000256" key="8">
    <source>
        <dbReference type="ARBA" id="ARBA00023170"/>
    </source>
</evidence>
<name>A0AAN9W293_9ORTH</name>
<keyword evidence="5 10" id="KW-0552">Olfaction</keyword>
<dbReference type="GO" id="GO:0005549">
    <property type="term" value="F:odorant binding"/>
    <property type="evidence" value="ECO:0007669"/>
    <property type="project" value="InterPro"/>
</dbReference>
<organism evidence="12 13">
    <name type="scientific">Gryllus longicercus</name>
    <dbReference type="NCBI Taxonomy" id="2509291"/>
    <lineage>
        <taxon>Eukaryota</taxon>
        <taxon>Metazoa</taxon>
        <taxon>Ecdysozoa</taxon>
        <taxon>Arthropoda</taxon>
        <taxon>Hexapoda</taxon>
        <taxon>Insecta</taxon>
        <taxon>Pterygota</taxon>
        <taxon>Neoptera</taxon>
        <taxon>Polyneoptera</taxon>
        <taxon>Orthoptera</taxon>
        <taxon>Ensifera</taxon>
        <taxon>Gryllidea</taxon>
        <taxon>Grylloidea</taxon>
        <taxon>Gryllidae</taxon>
        <taxon>Gryllinae</taxon>
        <taxon>Gryllus</taxon>
    </lineage>
</organism>
<evidence type="ECO:0000256" key="9">
    <source>
        <dbReference type="ARBA" id="ARBA00023224"/>
    </source>
</evidence>
<dbReference type="InterPro" id="IPR004117">
    <property type="entry name" value="7tm6_olfct_rcpt"/>
</dbReference>
<keyword evidence="9 10" id="KW-0807">Transducer</keyword>
<evidence type="ECO:0000256" key="7">
    <source>
        <dbReference type="ARBA" id="ARBA00023136"/>
    </source>
</evidence>
<dbReference type="PANTHER" id="PTHR21137:SF35">
    <property type="entry name" value="ODORANT RECEPTOR 19A-RELATED"/>
    <property type="match status" value="1"/>
</dbReference>
<evidence type="ECO:0000256" key="2">
    <source>
        <dbReference type="ARBA" id="ARBA00022475"/>
    </source>
</evidence>
<evidence type="ECO:0000313" key="12">
    <source>
        <dbReference type="EMBL" id="KAK7872765.1"/>
    </source>
</evidence>
<keyword evidence="6 10" id="KW-1133">Transmembrane helix</keyword>
<comment type="subcellular location">
    <subcellularLocation>
        <location evidence="1 10">Cell membrane</location>
        <topology evidence="1 10">Multi-pass membrane protein</topology>
    </subcellularLocation>
</comment>
<keyword evidence="8 10" id="KW-0675">Receptor</keyword>
<keyword evidence="7 10" id="KW-0472">Membrane</keyword>
<comment type="caution">
    <text evidence="12">The sequence shown here is derived from an EMBL/GenBank/DDBJ whole genome shotgun (WGS) entry which is preliminary data.</text>
</comment>
<evidence type="ECO:0000256" key="1">
    <source>
        <dbReference type="ARBA" id="ARBA00004651"/>
    </source>
</evidence>
<keyword evidence="4 10" id="KW-0812">Transmembrane</keyword>
<evidence type="ECO:0000313" key="13">
    <source>
        <dbReference type="Proteomes" id="UP001378592"/>
    </source>
</evidence>
<comment type="similarity">
    <text evidence="10">Belongs to the insect chemoreceptor superfamily. Heteromeric odorant receptor channel (TC 1.A.69) family.</text>
</comment>
<dbReference type="GO" id="GO:0005886">
    <property type="term" value="C:plasma membrane"/>
    <property type="evidence" value="ECO:0007669"/>
    <property type="project" value="UniProtKB-SubCell"/>
</dbReference>
<comment type="caution">
    <text evidence="10">Lacks conserved residue(s) required for the propagation of feature annotation.</text>
</comment>
<feature type="transmembrane region" description="Helical" evidence="10">
    <location>
        <begin position="146"/>
        <end position="165"/>
    </location>
</feature>
<keyword evidence="13" id="KW-1185">Reference proteome</keyword>
<evidence type="ECO:0000256" key="4">
    <source>
        <dbReference type="ARBA" id="ARBA00022692"/>
    </source>
</evidence>
<evidence type="ECO:0000256" key="10">
    <source>
        <dbReference type="RuleBase" id="RU351113"/>
    </source>
</evidence>